<name>A0A4Y8UKE8_9GAMM</name>
<keyword evidence="3" id="KW-0489">Methyltransferase</keyword>
<dbReference type="Gene3D" id="3.40.50.150">
    <property type="entry name" value="Vaccinia Virus protein VP39"/>
    <property type="match status" value="1"/>
</dbReference>
<dbReference type="EMBL" id="SPIA01000001">
    <property type="protein sequence ID" value="TFH69190.1"/>
    <property type="molecule type" value="Genomic_DNA"/>
</dbReference>
<evidence type="ECO:0000313" key="4">
    <source>
        <dbReference type="Proteomes" id="UP000298133"/>
    </source>
</evidence>
<evidence type="ECO:0000256" key="1">
    <source>
        <dbReference type="SAM" id="MobiDB-lite"/>
    </source>
</evidence>
<dbReference type="InterPro" id="IPR013216">
    <property type="entry name" value="Methyltransf_11"/>
</dbReference>
<dbReference type="Pfam" id="PF08241">
    <property type="entry name" value="Methyltransf_11"/>
    <property type="match status" value="1"/>
</dbReference>
<dbReference type="OrthoDB" id="6191410at2"/>
<dbReference type="InterPro" id="IPR029063">
    <property type="entry name" value="SAM-dependent_MTases_sf"/>
</dbReference>
<keyword evidence="3" id="KW-0808">Transferase</keyword>
<protein>
    <submittedName>
        <fullName evidence="3">Methyltransferase domain-containing protein</fullName>
    </submittedName>
</protein>
<accession>A0A4Y8UKE8</accession>
<sequence>MGFRGCGMAILPLLDSDMPSFALRAEALAEWWQGPCGHYLASEQAQLLAALDYAGGYHQLQLSSFGHQFVLPNGSGQAPAGHPFALHPTVLAGDRAQLPAALADFAELPLPSGVIDYLILHHALEYSRRPREVLAESARVLADGGQLTLIGFNPLSPWGSVAPLLGRLGRCGRIELAPVGRFHRLRAARLVDWLALLQLQVASISYGAYNPPLPWQWALHSDWRWQRWLRERNAPLASCVVIHAIKRSAARLPTRPAPWRRSLALPASRAVKAGQSTHSTAAPPRASGKHHNESLHD</sequence>
<dbReference type="AlphaFoldDB" id="A0A4Y8UKE8"/>
<keyword evidence="4" id="KW-1185">Reference proteome</keyword>
<gene>
    <name evidence="3" type="ORF">E3W66_04510</name>
</gene>
<comment type="caution">
    <text evidence="3">The sequence shown here is derived from an EMBL/GenBank/DDBJ whole genome shotgun (WGS) entry which is preliminary data.</text>
</comment>
<dbReference type="SUPFAM" id="SSF53335">
    <property type="entry name" value="S-adenosyl-L-methionine-dependent methyltransferases"/>
    <property type="match status" value="1"/>
</dbReference>
<dbReference type="GO" id="GO:0008757">
    <property type="term" value="F:S-adenosylmethionine-dependent methyltransferase activity"/>
    <property type="evidence" value="ECO:0007669"/>
    <property type="project" value="InterPro"/>
</dbReference>
<dbReference type="GO" id="GO:0032259">
    <property type="term" value="P:methylation"/>
    <property type="evidence" value="ECO:0007669"/>
    <property type="project" value="UniProtKB-KW"/>
</dbReference>
<feature type="domain" description="Methyltransferase type 11" evidence="2">
    <location>
        <begin position="100"/>
        <end position="147"/>
    </location>
</feature>
<proteinExistence type="predicted"/>
<evidence type="ECO:0000259" key="2">
    <source>
        <dbReference type="Pfam" id="PF08241"/>
    </source>
</evidence>
<evidence type="ECO:0000313" key="3">
    <source>
        <dbReference type="EMBL" id="TFH69190.1"/>
    </source>
</evidence>
<dbReference type="Proteomes" id="UP000298133">
    <property type="component" value="Unassembled WGS sequence"/>
</dbReference>
<reference evidence="3 4" key="1">
    <citation type="submission" date="2019-03" db="EMBL/GenBank/DDBJ databases">
        <title>Draft genome of Gammaproteobacteria bacterium LSUCC0057, a member of the SAR92 clade.</title>
        <authorList>
            <person name="Lanclos V.C."/>
            <person name="Doiron C."/>
            <person name="Henson M.W."/>
            <person name="Thrash J.C."/>
        </authorList>
    </citation>
    <scope>NUCLEOTIDE SEQUENCE [LARGE SCALE GENOMIC DNA]</scope>
    <source>
        <strain evidence="3 4">LSUCC0057</strain>
    </source>
</reference>
<feature type="region of interest" description="Disordered" evidence="1">
    <location>
        <begin position="270"/>
        <end position="297"/>
    </location>
</feature>
<organism evidence="3 4">
    <name type="scientific">Gammaproteobacteria bacterium LSUCC0057</name>
    <dbReference type="NCBI Taxonomy" id="2559237"/>
    <lineage>
        <taxon>Bacteria</taxon>
        <taxon>Pseudomonadati</taxon>
        <taxon>Pseudomonadota</taxon>
        <taxon>Gammaproteobacteria</taxon>
        <taxon>Cellvibrionales</taxon>
        <taxon>Porticoccaceae</taxon>
        <taxon>SAR92 clade</taxon>
    </lineage>
</organism>